<evidence type="ECO:0000313" key="2">
    <source>
        <dbReference type="EMBL" id="KAJ4946435.1"/>
    </source>
</evidence>
<feature type="region of interest" description="Disordered" evidence="1">
    <location>
        <begin position="440"/>
        <end position="470"/>
    </location>
</feature>
<protein>
    <submittedName>
        <fullName evidence="2">Uncharacterized protein</fullName>
    </submittedName>
</protein>
<accession>A0AAD6BKG3</accession>
<organism evidence="2 3">
    <name type="scientific">Pogonophryne albipinna</name>
    <dbReference type="NCBI Taxonomy" id="1090488"/>
    <lineage>
        <taxon>Eukaryota</taxon>
        <taxon>Metazoa</taxon>
        <taxon>Chordata</taxon>
        <taxon>Craniata</taxon>
        <taxon>Vertebrata</taxon>
        <taxon>Euteleostomi</taxon>
        <taxon>Actinopterygii</taxon>
        <taxon>Neopterygii</taxon>
        <taxon>Teleostei</taxon>
        <taxon>Neoteleostei</taxon>
        <taxon>Acanthomorphata</taxon>
        <taxon>Eupercaria</taxon>
        <taxon>Perciformes</taxon>
        <taxon>Notothenioidei</taxon>
        <taxon>Pogonophryne</taxon>
    </lineage>
</organism>
<feature type="compositionally biased region" description="Low complexity" evidence="1">
    <location>
        <begin position="157"/>
        <end position="167"/>
    </location>
</feature>
<feature type="region of interest" description="Disordered" evidence="1">
    <location>
        <begin position="206"/>
        <end position="249"/>
    </location>
</feature>
<dbReference type="EMBL" id="JAPTMU010000003">
    <property type="protein sequence ID" value="KAJ4946435.1"/>
    <property type="molecule type" value="Genomic_DNA"/>
</dbReference>
<feature type="compositionally biased region" description="Low complexity" evidence="1">
    <location>
        <begin position="1"/>
        <end position="20"/>
    </location>
</feature>
<gene>
    <name evidence="2" type="ORF">JOQ06_024102</name>
</gene>
<feature type="region of interest" description="Disordered" evidence="1">
    <location>
        <begin position="365"/>
        <end position="415"/>
    </location>
</feature>
<dbReference type="AlphaFoldDB" id="A0AAD6BKG3"/>
<feature type="compositionally biased region" description="Basic residues" evidence="1">
    <location>
        <begin position="453"/>
        <end position="463"/>
    </location>
</feature>
<name>A0AAD6BKG3_9TELE</name>
<dbReference type="PANTHER" id="PTHR33480:SF5">
    <property type="entry name" value="SI:DKEY-51D8.9"/>
    <property type="match status" value="1"/>
</dbReference>
<proteinExistence type="predicted"/>
<dbReference type="PANTHER" id="PTHR33480">
    <property type="entry name" value="SET DOMAIN-CONTAINING PROTEIN-RELATED"/>
    <property type="match status" value="1"/>
</dbReference>
<feature type="compositionally biased region" description="Polar residues" evidence="1">
    <location>
        <begin position="398"/>
        <end position="410"/>
    </location>
</feature>
<feature type="region of interest" description="Disordered" evidence="1">
    <location>
        <begin position="153"/>
        <end position="185"/>
    </location>
</feature>
<dbReference type="Proteomes" id="UP001219934">
    <property type="component" value="Unassembled WGS sequence"/>
</dbReference>
<evidence type="ECO:0000256" key="1">
    <source>
        <dbReference type="SAM" id="MobiDB-lite"/>
    </source>
</evidence>
<sequence length="532" mass="58341">MGHLDGSSTTTTLGPTAPVTRDSNPDGPIESESVDTRNAGPSNKPDINREAPVTRDSNPDGPIESESADTRNAGPSNKPDINREAPVTRDSNPDGPLECESADTRNAGPSEKPDINREIGTVFQKHNLNTVLSPRLRRTKSIIIKDTNLEEPDALYDSSSDISGSGDEFVPDSTSESEDSDSTLTMTKKRPSLMDLFDGLCDTTLPDAGPPGAEEPCTDAMTESDGDTRYQTGRKRQSPADSLNVPACDSTVPDQMTFGDSGEKEQCSNCMRGFAKTCGAKCPKSLTSTRLRKHAATLSTVLNMTDTEMDQLANFLGHDIRIHREFYRLPEKTLQLAKISKILMALEQGRLAEFHGKNLDEITIGPDERVIGSDDDEEEGSGNIEEGNCASAVDEETLTPTEGNQLPQNLKRSRLPTAEETLTPTEGNQLPQNLKRSRLPTAEGQESPEVHAVRHTSKGKAAQKRVPWTKTETQAVDKHMSRFITSCLVPGKSDCEKCLKAEPIALKHRDWQTLKFYVHNRITAYKRQIQRK</sequence>
<evidence type="ECO:0000313" key="3">
    <source>
        <dbReference type="Proteomes" id="UP001219934"/>
    </source>
</evidence>
<keyword evidence="3" id="KW-1185">Reference proteome</keyword>
<reference evidence="2" key="1">
    <citation type="submission" date="2022-11" db="EMBL/GenBank/DDBJ databases">
        <title>Chromosome-level genome of Pogonophryne albipinna.</title>
        <authorList>
            <person name="Jo E."/>
        </authorList>
    </citation>
    <scope>NUCLEOTIDE SEQUENCE</scope>
    <source>
        <strain evidence="2">SGF0006</strain>
        <tissue evidence="2">Muscle</tissue>
    </source>
</reference>
<feature type="region of interest" description="Disordered" evidence="1">
    <location>
        <begin position="1"/>
        <end position="117"/>
    </location>
</feature>
<comment type="caution">
    <text evidence="2">The sequence shown here is derived from an EMBL/GenBank/DDBJ whole genome shotgun (WGS) entry which is preliminary data.</text>
</comment>